<reference evidence="2" key="1">
    <citation type="submission" date="2020-04" db="EMBL/GenBank/DDBJ databases">
        <authorList>
            <person name="Chiriac C."/>
            <person name="Salcher M."/>
            <person name="Ghai R."/>
            <person name="Kavagutti S V."/>
        </authorList>
    </citation>
    <scope>NUCLEOTIDE SEQUENCE</scope>
</reference>
<protein>
    <recommendedName>
        <fullName evidence="1">Cyclic-phosphate processing Receiver domain-containing protein</fullName>
    </recommendedName>
</protein>
<evidence type="ECO:0000313" key="4">
    <source>
        <dbReference type="EMBL" id="CAB4198456.1"/>
    </source>
</evidence>
<dbReference type="EMBL" id="LR796859">
    <property type="protein sequence ID" value="CAB4170763.1"/>
    <property type="molecule type" value="Genomic_DNA"/>
</dbReference>
<dbReference type="EMBL" id="LR797270">
    <property type="protein sequence ID" value="CAB4198456.1"/>
    <property type="molecule type" value="Genomic_DNA"/>
</dbReference>
<evidence type="ECO:0000313" key="2">
    <source>
        <dbReference type="EMBL" id="CAB4154753.1"/>
    </source>
</evidence>
<sequence length="130" mass="15429">MKKLFLDDIRQPRDACYIVLNPKIYWDEDWHVVRNYIEFCQWIKRNGMPDLVSFDHDLADIHYEVDFTDWMDHTADQLGVEETGLDCAKWMVEYCLDNGFALPECLVHSANPVGKKNIQMYLDNAKKHLF</sequence>
<dbReference type="InterPro" id="IPR046909">
    <property type="entry name" value="cREC_REC"/>
</dbReference>
<name>A0A6J5N745_9CAUD</name>
<evidence type="ECO:0000259" key="1">
    <source>
        <dbReference type="Pfam" id="PF20274"/>
    </source>
</evidence>
<accession>A0A6J5N745</accession>
<dbReference type="Pfam" id="PF20274">
    <property type="entry name" value="cREC_REC"/>
    <property type="match status" value="1"/>
</dbReference>
<proteinExistence type="predicted"/>
<dbReference type="EMBL" id="LR796625">
    <property type="protein sequence ID" value="CAB4154753.1"/>
    <property type="molecule type" value="Genomic_DNA"/>
</dbReference>
<feature type="domain" description="Cyclic-phosphate processing Receiver" evidence="1">
    <location>
        <begin position="3"/>
        <end position="124"/>
    </location>
</feature>
<evidence type="ECO:0000313" key="3">
    <source>
        <dbReference type="EMBL" id="CAB4170763.1"/>
    </source>
</evidence>
<organism evidence="2">
    <name type="scientific">uncultured Caudovirales phage</name>
    <dbReference type="NCBI Taxonomy" id="2100421"/>
    <lineage>
        <taxon>Viruses</taxon>
        <taxon>Duplodnaviria</taxon>
        <taxon>Heunggongvirae</taxon>
        <taxon>Uroviricota</taxon>
        <taxon>Caudoviricetes</taxon>
        <taxon>Peduoviridae</taxon>
        <taxon>Maltschvirus</taxon>
        <taxon>Maltschvirus maltsch</taxon>
    </lineage>
</organism>
<gene>
    <name evidence="4" type="ORF">UFOVP1307_98</name>
    <name evidence="2" type="ORF">UFOVP651_25</name>
    <name evidence="3" type="ORF">UFOVP902_104</name>
</gene>